<dbReference type="Proteomes" id="UP000239480">
    <property type="component" value="Unassembled WGS sequence"/>
</dbReference>
<dbReference type="InterPro" id="IPR032809">
    <property type="entry name" value="Put_HupE_UreJ"/>
</dbReference>
<protein>
    <submittedName>
        <fullName evidence="3">HupE/UreJ protein</fullName>
    </submittedName>
</protein>
<dbReference type="Pfam" id="PF13795">
    <property type="entry name" value="HupE_UreJ_2"/>
    <property type="match status" value="1"/>
</dbReference>
<reference evidence="3 4" key="1">
    <citation type="submission" date="2018-03" db="EMBL/GenBank/DDBJ databases">
        <title>Genomic Encyclopedia of Archaeal and Bacterial Type Strains, Phase II (KMG-II): from individual species to whole genera.</title>
        <authorList>
            <person name="Goeker M."/>
        </authorList>
    </citation>
    <scope>NUCLEOTIDE SEQUENCE [LARGE SCALE GENOMIC DNA]</scope>
    <source>
        <strain evidence="3 4">DSM 29328</strain>
    </source>
</reference>
<comment type="caution">
    <text evidence="3">The sequence shown here is derived from an EMBL/GenBank/DDBJ whole genome shotgun (WGS) entry which is preliminary data.</text>
</comment>
<feature type="transmembrane region" description="Helical" evidence="1">
    <location>
        <begin position="324"/>
        <end position="343"/>
    </location>
</feature>
<feature type="transmembrane region" description="Helical" evidence="1">
    <location>
        <begin position="355"/>
        <end position="377"/>
    </location>
</feature>
<dbReference type="RefSeq" id="WP_158263437.1">
    <property type="nucleotide sequence ID" value="NZ_PVTD01000001.1"/>
</dbReference>
<dbReference type="AlphaFoldDB" id="A0A2T0S0W6"/>
<feature type="chain" id="PRO_5015747537" evidence="2">
    <location>
        <begin position="23"/>
        <end position="419"/>
    </location>
</feature>
<feature type="signal peptide" evidence="2">
    <location>
        <begin position="1"/>
        <end position="22"/>
    </location>
</feature>
<evidence type="ECO:0000313" key="3">
    <source>
        <dbReference type="EMBL" id="PRY26943.1"/>
    </source>
</evidence>
<keyword evidence="1" id="KW-1133">Transmembrane helix</keyword>
<sequence>MKRLLTLLIALLSFTVSDVAWAHFTLNLNVRIFHVVHGPEGLDIYLRTPMSYLVADKLGPVGADGLPTPAPFTSNRLEGGVAMHLVDPGALRADPHGLGLIAADGLRIEAGGRPLDAEVVSVRVHRIASEPGFATRDEAMLALDGSAVVSADLGETYVGDTVVDVHLKVPAGLVPAYSIAMMTDPGLPGQEETANLILDYRGDTTRTYRATGLMTDPVLVSDSSVSAASTFFVEGIRHIVEGIDHVLFVICMVIGATTLGALLARVTGFTIGHTVTLVLGFFGLAPSAAWFIPAVETAIALSIIWAAADAVLQRPGSARNNRSAVAVTAAIGLLHGFGFSFMLREILRVDADNVWQSLLAFNLGVEFGQLAIVALIWPAILIFRRMPKVVWTGTRGAIAASVSVVAAVWAVERAAFLLG</sequence>
<evidence type="ECO:0000256" key="2">
    <source>
        <dbReference type="SAM" id="SignalP"/>
    </source>
</evidence>
<dbReference type="EMBL" id="PVTD01000001">
    <property type="protein sequence ID" value="PRY26943.1"/>
    <property type="molecule type" value="Genomic_DNA"/>
</dbReference>
<keyword evidence="4" id="KW-1185">Reference proteome</keyword>
<feature type="transmembrane region" description="Helical" evidence="1">
    <location>
        <begin position="389"/>
        <end position="411"/>
    </location>
</feature>
<evidence type="ECO:0000313" key="4">
    <source>
        <dbReference type="Proteomes" id="UP000239480"/>
    </source>
</evidence>
<feature type="transmembrane region" description="Helical" evidence="1">
    <location>
        <begin position="246"/>
        <end position="264"/>
    </location>
</feature>
<accession>A0A2T0S0W6</accession>
<organism evidence="3 4">
    <name type="scientific">Aliiruegeria haliotis</name>
    <dbReference type="NCBI Taxonomy" id="1280846"/>
    <lineage>
        <taxon>Bacteria</taxon>
        <taxon>Pseudomonadati</taxon>
        <taxon>Pseudomonadota</taxon>
        <taxon>Alphaproteobacteria</taxon>
        <taxon>Rhodobacterales</taxon>
        <taxon>Roseobacteraceae</taxon>
        <taxon>Aliiruegeria</taxon>
    </lineage>
</organism>
<evidence type="ECO:0000256" key="1">
    <source>
        <dbReference type="SAM" id="Phobius"/>
    </source>
</evidence>
<keyword evidence="2" id="KW-0732">Signal</keyword>
<keyword evidence="1" id="KW-0812">Transmembrane</keyword>
<dbReference type="OrthoDB" id="9808870at2"/>
<gene>
    <name evidence="3" type="ORF">CLV78_1011048</name>
</gene>
<name>A0A2T0S0W6_9RHOB</name>
<proteinExistence type="predicted"/>
<keyword evidence="1" id="KW-0472">Membrane</keyword>